<protein>
    <submittedName>
        <fullName evidence="1">Uncharacterized protein</fullName>
    </submittedName>
</protein>
<keyword evidence="2" id="KW-1185">Reference proteome</keyword>
<dbReference type="InterPro" id="IPR046508">
    <property type="entry name" value="DUF6686"/>
</dbReference>
<evidence type="ECO:0000313" key="2">
    <source>
        <dbReference type="Proteomes" id="UP001172082"/>
    </source>
</evidence>
<comment type="caution">
    <text evidence="1">The sequence shown here is derived from an EMBL/GenBank/DDBJ whole genome shotgun (WGS) entry which is preliminary data.</text>
</comment>
<reference evidence="1" key="1">
    <citation type="submission" date="2023-06" db="EMBL/GenBank/DDBJ databases">
        <title>Genomic of Parafulvivirga corallium.</title>
        <authorList>
            <person name="Wang G."/>
        </authorList>
    </citation>
    <scope>NUCLEOTIDE SEQUENCE</scope>
    <source>
        <strain evidence="1">BMA10</strain>
    </source>
</reference>
<evidence type="ECO:0000313" key="1">
    <source>
        <dbReference type="EMBL" id="MDN5205347.1"/>
    </source>
</evidence>
<gene>
    <name evidence="1" type="ORF">QQ008_28440</name>
</gene>
<proteinExistence type="predicted"/>
<name>A0ABT8KX62_9BACT</name>
<dbReference type="EMBL" id="JAUJEA010000018">
    <property type="protein sequence ID" value="MDN5205347.1"/>
    <property type="molecule type" value="Genomic_DNA"/>
</dbReference>
<organism evidence="1 2">
    <name type="scientific">Splendidivirga corallicola</name>
    <dbReference type="NCBI Taxonomy" id="3051826"/>
    <lineage>
        <taxon>Bacteria</taxon>
        <taxon>Pseudomonadati</taxon>
        <taxon>Bacteroidota</taxon>
        <taxon>Cytophagia</taxon>
        <taxon>Cytophagales</taxon>
        <taxon>Splendidivirgaceae</taxon>
        <taxon>Splendidivirga</taxon>
    </lineage>
</organism>
<dbReference type="Proteomes" id="UP001172082">
    <property type="component" value="Unassembled WGS sequence"/>
</dbReference>
<dbReference type="RefSeq" id="WP_346755368.1">
    <property type="nucleotide sequence ID" value="NZ_JAUJEA010000018.1"/>
</dbReference>
<dbReference type="Pfam" id="PF20391">
    <property type="entry name" value="DUF6686"/>
    <property type="match status" value="1"/>
</dbReference>
<sequence length="109" mass="12326">MTSKCTHQILSESCNGSVTRCAKCQEIQLVYNNVVTKFNYDEFLFFESSISSIDPKSFIGTFFKNKNILIQSGISNVVFAFDESELSELKLLLHDAVILLETFQILSKS</sequence>
<accession>A0ABT8KX62</accession>